<protein>
    <recommendedName>
        <fullName evidence="9">Transposase</fullName>
    </recommendedName>
</protein>
<keyword evidence="8" id="KW-1185">Reference proteome</keyword>
<dbReference type="EMBL" id="QHKO01000005">
    <property type="protein sequence ID" value="RAL21805.1"/>
    <property type="molecule type" value="Genomic_DNA"/>
</dbReference>
<dbReference type="EMBL" id="QHKO01000013">
    <property type="protein sequence ID" value="RAL20207.1"/>
    <property type="molecule type" value="Genomic_DNA"/>
</dbReference>
<proteinExistence type="predicted"/>
<evidence type="ECO:0000313" key="6">
    <source>
        <dbReference type="EMBL" id="RAL20301.1"/>
    </source>
</evidence>
<accession>A0A328C5E6</accession>
<dbReference type="EMBL" id="QHKO01000026">
    <property type="protein sequence ID" value="RAL19957.1"/>
    <property type="molecule type" value="Genomic_DNA"/>
</dbReference>
<gene>
    <name evidence="7" type="ORF">DL240_13210</name>
    <name evidence="6" type="ORF">DL240_18150</name>
    <name evidence="5" type="ORF">DL240_18505</name>
    <name evidence="4" type="ORF">DL240_18930</name>
    <name evidence="2" type="ORF">DL240_19500</name>
    <name evidence="3" type="ORF">DL240_19510</name>
</gene>
<sequence length="99" mass="11005">MEAAGLSEEELGAFLRREGLHEADLVRLRQEVLEAAEKGLSPQKQKAAEPENKELKRVKKELARKEKALAEAAALLVLQGKLKAYFSEDEDDDTTKTKG</sequence>
<dbReference type="EMBL" id="QHKO01000016">
    <property type="protein sequence ID" value="RAL20038.1"/>
    <property type="molecule type" value="Genomic_DNA"/>
</dbReference>
<comment type="caution">
    <text evidence="7">The sequence shown here is derived from an EMBL/GenBank/DDBJ whole genome shotgun (WGS) entry which is preliminary data.</text>
</comment>
<evidence type="ECO:0000313" key="7">
    <source>
        <dbReference type="EMBL" id="RAL21805.1"/>
    </source>
</evidence>
<reference evidence="7 8" key="1">
    <citation type="submission" date="2018-05" db="EMBL/GenBank/DDBJ databases">
        <title>Lujinxingia marina gen. nov. sp. nov., a new facultative anaerobic member of the class Deltaproteobacteria, and proposal of Lujinxingaceae fam. nov.</title>
        <authorList>
            <person name="Li C.-M."/>
        </authorList>
    </citation>
    <scope>NUCLEOTIDE SEQUENCE [LARGE SCALE GENOMIC DNA]</scope>
    <source>
        <strain evidence="7 8">B210</strain>
    </source>
</reference>
<evidence type="ECO:0008006" key="9">
    <source>
        <dbReference type="Google" id="ProtNLM"/>
    </source>
</evidence>
<name>A0A328C5E6_9DELT</name>
<dbReference type="AlphaFoldDB" id="A0A328C5E6"/>
<dbReference type="EMBL" id="QHKO01000012">
    <property type="protein sequence ID" value="RAL20301.1"/>
    <property type="molecule type" value="Genomic_DNA"/>
</dbReference>
<organism evidence="7 8">
    <name type="scientific">Lujinxingia litoralis</name>
    <dbReference type="NCBI Taxonomy" id="2211119"/>
    <lineage>
        <taxon>Bacteria</taxon>
        <taxon>Deltaproteobacteria</taxon>
        <taxon>Bradymonadales</taxon>
        <taxon>Lujinxingiaceae</taxon>
        <taxon>Lujinxingia</taxon>
    </lineage>
</organism>
<evidence type="ECO:0000313" key="5">
    <source>
        <dbReference type="EMBL" id="RAL20207.1"/>
    </source>
</evidence>
<evidence type="ECO:0000313" key="2">
    <source>
        <dbReference type="EMBL" id="RAL19955.1"/>
    </source>
</evidence>
<keyword evidence="1" id="KW-0175">Coiled coil</keyword>
<evidence type="ECO:0000256" key="1">
    <source>
        <dbReference type="SAM" id="Coils"/>
    </source>
</evidence>
<feature type="coiled-coil region" evidence="1">
    <location>
        <begin position="48"/>
        <end position="75"/>
    </location>
</feature>
<dbReference type="EMBL" id="QHKO01000026">
    <property type="protein sequence ID" value="RAL19955.1"/>
    <property type="molecule type" value="Genomic_DNA"/>
</dbReference>
<dbReference type="Proteomes" id="UP000249169">
    <property type="component" value="Unassembled WGS sequence"/>
</dbReference>
<evidence type="ECO:0000313" key="3">
    <source>
        <dbReference type="EMBL" id="RAL19957.1"/>
    </source>
</evidence>
<evidence type="ECO:0000313" key="4">
    <source>
        <dbReference type="EMBL" id="RAL20038.1"/>
    </source>
</evidence>
<evidence type="ECO:0000313" key="8">
    <source>
        <dbReference type="Proteomes" id="UP000249169"/>
    </source>
</evidence>